<evidence type="ECO:0000256" key="4">
    <source>
        <dbReference type="ARBA" id="ARBA00007637"/>
    </source>
</evidence>
<evidence type="ECO:0000256" key="6">
    <source>
        <dbReference type="ARBA" id="ARBA00018569"/>
    </source>
</evidence>
<dbReference type="Pfam" id="PF01370">
    <property type="entry name" value="Epimerase"/>
    <property type="match status" value="1"/>
</dbReference>
<evidence type="ECO:0000313" key="14">
    <source>
        <dbReference type="Proteomes" id="UP000177588"/>
    </source>
</evidence>
<dbReference type="NCBIfam" id="TIGR01179">
    <property type="entry name" value="galE"/>
    <property type="match status" value="1"/>
</dbReference>
<feature type="domain" description="NAD-dependent epimerase/dehydratase" evidence="12">
    <location>
        <begin position="3"/>
        <end position="234"/>
    </location>
</feature>
<gene>
    <name evidence="13" type="ORF">A2Z24_01685</name>
</gene>
<dbReference type="Gene3D" id="3.90.25.10">
    <property type="entry name" value="UDP-galactose 4-epimerase, domain 1"/>
    <property type="match status" value="1"/>
</dbReference>
<keyword evidence="8" id="KW-0413">Isomerase</keyword>
<evidence type="ECO:0000256" key="8">
    <source>
        <dbReference type="ARBA" id="ARBA00023235"/>
    </source>
</evidence>
<comment type="similarity">
    <text evidence="4">Belongs to the NAD(P)-dependent epimerase/dehydratase family.</text>
</comment>
<evidence type="ECO:0000256" key="11">
    <source>
        <dbReference type="ARBA" id="ARBA00033067"/>
    </source>
</evidence>
<dbReference type="Proteomes" id="UP000177588">
    <property type="component" value="Unassembled WGS sequence"/>
</dbReference>
<reference evidence="13 14" key="1">
    <citation type="journal article" date="2016" name="Nat. Commun.">
        <title>Thousands of microbial genomes shed light on interconnected biogeochemical processes in an aquifer system.</title>
        <authorList>
            <person name="Anantharaman K."/>
            <person name="Brown C.T."/>
            <person name="Hug L.A."/>
            <person name="Sharon I."/>
            <person name="Castelle C.J."/>
            <person name="Probst A.J."/>
            <person name="Thomas B.C."/>
            <person name="Singh A."/>
            <person name="Wilkins M.J."/>
            <person name="Karaoz U."/>
            <person name="Brodie E.L."/>
            <person name="Williams K.H."/>
            <person name="Hubbard S.S."/>
            <person name="Banfield J.F."/>
        </authorList>
    </citation>
    <scope>NUCLEOTIDE SEQUENCE [LARGE SCALE GENOMIC DNA]</scope>
</reference>
<dbReference type="InterPro" id="IPR005886">
    <property type="entry name" value="UDP_G4E"/>
</dbReference>
<dbReference type="UniPathway" id="UPA00214"/>
<evidence type="ECO:0000256" key="1">
    <source>
        <dbReference type="ARBA" id="ARBA00000083"/>
    </source>
</evidence>
<sequence length="305" mass="34244">MRILVTGGAGFIGSHVSKQLLDKNHEVVVYDNLSRGFKKLINPRAIFVRGSVLEKEKLVRALKDVDAVVHMAAFIIVPESVEKPDIYYRNNVEGTRILLEAMKEAGVNKIIFSSSATVYGDPDKLPLTEESPVKKAANPYGQTKIEMENLIMKEHKHSGLNAVILRYFNPYGPNELHDPETHAIPNFIRATLKHEPIPLYWEGEQTRDFIYVEDLAAAHVEVLKLTGFHIFNVGTGEGTKVKEVVEKIFKIAGYSVQIQDLGKRSGDVGALYTSVERIEKELGWKAKVSLEEGLRRTVEFFKTLA</sequence>
<dbReference type="Gene3D" id="3.40.50.720">
    <property type="entry name" value="NAD(P)-binding Rossmann-like Domain"/>
    <property type="match status" value="1"/>
</dbReference>
<dbReference type="EC" id="5.1.3.2" evidence="5"/>
<protein>
    <recommendedName>
        <fullName evidence="6">UDP-glucose 4-epimerase</fullName>
        <ecNumber evidence="5">5.1.3.2</ecNumber>
    </recommendedName>
    <alternativeName>
        <fullName evidence="11">Galactowaldenase</fullName>
    </alternativeName>
    <alternativeName>
        <fullName evidence="10">UDP-galactose 4-epimerase</fullName>
    </alternativeName>
</protein>
<comment type="cofactor">
    <cofactor evidence="2">
        <name>NAD(+)</name>
        <dbReference type="ChEBI" id="CHEBI:57540"/>
    </cofactor>
</comment>
<dbReference type="STRING" id="1802597.A2Z24_01685"/>
<organism evidence="13 14">
    <name type="scientific">Candidatus Woykebacteria bacterium RBG_16_44_10</name>
    <dbReference type="NCBI Taxonomy" id="1802597"/>
    <lineage>
        <taxon>Bacteria</taxon>
        <taxon>Candidatus Woykeibacteriota</taxon>
    </lineage>
</organism>
<dbReference type="PANTHER" id="PTHR43725:SF53">
    <property type="entry name" value="UDP-ARABINOSE 4-EPIMERASE 1"/>
    <property type="match status" value="1"/>
</dbReference>
<dbReference type="PRINTS" id="PR01713">
    <property type="entry name" value="NUCEPIMERASE"/>
</dbReference>
<comment type="pathway">
    <text evidence="3">Carbohydrate metabolism; galactose metabolism.</text>
</comment>
<dbReference type="InterPro" id="IPR001509">
    <property type="entry name" value="Epimerase_deHydtase"/>
</dbReference>
<dbReference type="InterPro" id="IPR036291">
    <property type="entry name" value="NAD(P)-bd_dom_sf"/>
</dbReference>
<proteinExistence type="inferred from homology"/>
<evidence type="ECO:0000313" key="13">
    <source>
        <dbReference type="EMBL" id="OGY25617.1"/>
    </source>
</evidence>
<dbReference type="EMBL" id="MHCT01000026">
    <property type="protein sequence ID" value="OGY25617.1"/>
    <property type="molecule type" value="Genomic_DNA"/>
</dbReference>
<evidence type="ECO:0000256" key="9">
    <source>
        <dbReference type="ARBA" id="ARBA00023277"/>
    </source>
</evidence>
<evidence type="ECO:0000256" key="7">
    <source>
        <dbReference type="ARBA" id="ARBA00023027"/>
    </source>
</evidence>
<dbReference type="PANTHER" id="PTHR43725">
    <property type="entry name" value="UDP-GLUCOSE 4-EPIMERASE"/>
    <property type="match status" value="1"/>
</dbReference>
<keyword evidence="9" id="KW-0119">Carbohydrate metabolism</keyword>
<dbReference type="SUPFAM" id="SSF51735">
    <property type="entry name" value="NAD(P)-binding Rossmann-fold domains"/>
    <property type="match status" value="1"/>
</dbReference>
<comment type="caution">
    <text evidence="13">The sequence shown here is derived from an EMBL/GenBank/DDBJ whole genome shotgun (WGS) entry which is preliminary data.</text>
</comment>
<keyword evidence="7" id="KW-0520">NAD</keyword>
<evidence type="ECO:0000256" key="10">
    <source>
        <dbReference type="ARBA" id="ARBA00031367"/>
    </source>
</evidence>
<name>A0A1G1WEB0_9BACT</name>
<evidence type="ECO:0000256" key="3">
    <source>
        <dbReference type="ARBA" id="ARBA00004947"/>
    </source>
</evidence>
<dbReference type="GO" id="GO:0006012">
    <property type="term" value="P:galactose metabolic process"/>
    <property type="evidence" value="ECO:0007669"/>
    <property type="project" value="UniProtKB-UniPathway"/>
</dbReference>
<comment type="catalytic activity">
    <reaction evidence="1">
        <text>UDP-alpha-D-glucose = UDP-alpha-D-galactose</text>
        <dbReference type="Rhea" id="RHEA:22168"/>
        <dbReference type="ChEBI" id="CHEBI:58885"/>
        <dbReference type="ChEBI" id="CHEBI:66914"/>
        <dbReference type="EC" id="5.1.3.2"/>
    </reaction>
</comment>
<evidence type="ECO:0000256" key="2">
    <source>
        <dbReference type="ARBA" id="ARBA00001911"/>
    </source>
</evidence>
<accession>A0A1G1WEB0</accession>
<dbReference type="AlphaFoldDB" id="A0A1G1WEB0"/>
<evidence type="ECO:0000259" key="12">
    <source>
        <dbReference type="Pfam" id="PF01370"/>
    </source>
</evidence>
<evidence type="ECO:0000256" key="5">
    <source>
        <dbReference type="ARBA" id="ARBA00013189"/>
    </source>
</evidence>
<dbReference type="GO" id="GO:0003978">
    <property type="term" value="F:UDP-glucose 4-epimerase activity"/>
    <property type="evidence" value="ECO:0007669"/>
    <property type="project" value="UniProtKB-EC"/>
</dbReference>